<dbReference type="PRINTS" id="PR00032">
    <property type="entry name" value="HTHARAC"/>
</dbReference>
<dbReference type="Pfam" id="PF12833">
    <property type="entry name" value="HTH_18"/>
    <property type="match status" value="1"/>
</dbReference>
<keyword evidence="4" id="KW-0472">Membrane</keyword>
<feature type="transmembrane region" description="Helical" evidence="4">
    <location>
        <begin position="301"/>
        <end position="319"/>
    </location>
</feature>
<dbReference type="InterPro" id="IPR041522">
    <property type="entry name" value="CdaR_GGDEF"/>
</dbReference>
<keyword evidence="1" id="KW-0805">Transcription regulation</keyword>
<dbReference type="InterPro" id="IPR018062">
    <property type="entry name" value="HTH_AraC-typ_CS"/>
</dbReference>
<dbReference type="SMART" id="SM00342">
    <property type="entry name" value="HTH_ARAC"/>
    <property type="match status" value="1"/>
</dbReference>
<dbReference type="AlphaFoldDB" id="A0A2V2YSD9"/>
<dbReference type="PANTHER" id="PTHR43280">
    <property type="entry name" value="ARAC-FAMILY TRANSCRIPTIONAL REGULATOR"/>
    <property type="match status" value="1"/>
</dbReference>
<dbReference type="Gene3D" id="1.10.10.60">
    <property type="entry name" value="Homeodomain-like"/>
    <property type="match status" value="2"/>
</dbReference>
<evidence type="ECO:0000259" key="5">
    <source>
        <dbReference type="PROSITE" id="PS01124"/>
    </source>
</evidence>
<gene>
    <name evidence="6" type="ORF">DFQ01_111135</name>
</gene>
<dbReference type="SUPFAM" id="SSF46689">
    <property type="entry name" value="Homeodomain-like"/>
    <property type="match status" value="2"/>
</dbReference>
<accession>A0A2V2YSD9</accession>
<protein>
    <submittedName>
        <fullName evidence="6">AraC-like DNA-binding protein</fullName>
    </submittedName>
</protein>
<feature type="transmembrane region" description="Helical" evidence="4">
    <location>
        <begin position="20"/>
        <end position="43"/>
    </location>
</feature>
<dbReference type="InterPro" id="IPR009057">
    <property type="entry name" value="Homeodomain-like_sf"/>
</dbReference>
<dbReference type="GO" id="GO:0043565">
    <property type="term" value="F:sequence-specific DNA binding"/>
    <property type="evidence" value="ECO:0007669"/>
    <property type="project" value="InterPro"/>
</dbReference>
<evidence type="ECO:0000313" key="6">
    <source>
        <dbReference type="EMBL" id="PWW00988.1"/>
    </source>
</evidence>
<name>A0A2V2YSD9_9BACL</name>
<dbReference type="PROSITE" id="PS00041">
    <property type="entry name" value="HTH_ARAC_FAMILY_1"/>
    <property type="match status" value="1"/>
</dbReference>
<feature type="domain" description="HTH araC/xylS-type" evidence="5">
    <location>
        <begin position="665"/>
        <end position="763"/>
    </location>
</feature>
<keyword evidence="4" id="KW-0812">Transmembrane</keyword>
<comment type="caution">
    <text evidence="6">The sequence shown here is derived from an EMBL/GenBank/DDBJ whole genome shotgun (WGS) entry which is preliminary data.</text>
</comment>
<keyword evidence="2 6" id="KW-0238">DNA-binding</keyword>
<organism evidence="6 7">
    <name type="scientific">Paenibacillus cellulosilyticus</name>
    <dbReference type="NCBI Taxonomy" id="375489"/>
    <lineage>
        <taxon>Bacteria</taxon>
        <taxon>Bacillati</taxon>
        <taxon>Bacillota</taxon>
        <taxon>Bacilli</taxon>
        <taxon>Bacillales</taxon>
        <taxon>Paenibacillaceae</taxon>
        <taxon>Paenibacillus</taxon>
    </lineage>
</organism>
<dbReference type="Proteomes" id="UP000246635">
    <property type="component" value="Unassembled WGS sequence"/>
</dbReference>
<proteinExistence type="predicted"/>
<sequence length="774" mass="87959">MVSTQWKPFVSMYDSGFKKVLIVASLLATIPVLIMGTAAYFIASGKIIEEIGEANRQTLQQIQQRIDEKLITLENMTLQNAVNPTLSRFLSASDPQQDTENFGMTLTILNAMQVIIEDVDAVYLYRPDQKLVVSPNSGMVEDTVLPAYVREAVSSNPTKVWLDHKLESDLVGDDFHQITFVRRINTSNDTPPGYLIVNLNDTAFFRVFSDMQLGARELLIVTPSGNVFSDRTSSLLSSRESEAFIRKVANSDADEQLKIDNAGGDSLAVNALKSSYNGWNYVTVVSYNELTRHLQKIKQTTFILCLVLILTSIIATGVLSKRWYGAIQSLVDLIRHRGGVAEDRPHQNEFVYIRSYFESLHQNNQQLEKQIEESMPLLRSNFIQKLLTEPYHPDMWERAEYYNLPVRRSKFTVMCIDLDNMRGQTERDMNLFQYAVINITKEIIGDQAEGLVIRMHNGHIAALINHGEHEQSALNPKLAANLFQIAEDIRNVAESLLHITVTIGIGRSYEGLDHVRVSCLEALEALEYQLIEGSGCVLFIEQLKPDAASFSYPYEIEQQIVTNLKLANMANIAALLDDFAQAIRTETLHHEHVRQSFTQLIAVSLRTLFELDPYGAQLHDYNLYSRLNDLNTSTKIVNWLKAEVYPPIVDHLSRRMVQRTHSTIQKVLHHIQQHYDTDLSQPQLAALVSMPVSQFSHLFKGETGMTFSDYMIAFRMEKAKQLLETTDTKIADIAEMLRYNNSQNFIRVFKKMHGLTPGEYRLRCTKGQLAVVQQ</sequence>
<keyword evidence="3" id="KW-0804">Transcription</keyword>
<dbReference type="InterPro" id="IPR020449">
    <property type="entry name" value="Tscrpt_reg_AraC-type_HTH"/>
</dbReference>
<dbReference type="PANTHER" id="PTHR43280:SF10">
    <property type="entry name" value="REGULATORY PROTEIN POCR"/>
    <property type="match status" value="1"/>
</dbReference>
<dbReference type="Pfam" id="PF17853">
    <property type="entry name" value="GGDEF_2"/>
    <property type="match status" value="1"/>
</dbReference>
<reference evidence="6 7" key="1">
    <citation type="submission" date="2018-05" db="EMBL/GenBank/DDBJ databases">
        <title>Genomic Encyclopedia of Type Strains, Phase III (KMG-III): the genomes of soil and plant-associated and newly described type strains.</title>
        <authorList>
            <person name="Whitman W."/>
        </authorList>
    </citation>
    <scope>NUCLEOTIDE SEQUENCE [LARGE SCALE GENOMIC DNA]</scope>
    <source>
        <strain evidence="6 7">CECT 5696</strain>
    </source>
</reference>
<evidence type="ECO:0000256" key="3">
    <source>
        <dbReference type="ARBA" id="ARBA00023163"/>
    </source>
</evidence>
<evidence type="ECO:0000256" key="2">
    <source>
        <dbReference type="ARBA" id="ARBA00023125"/>
    </source>
</evidence>
<dbReference type="EMBL" id="QGTQ01000011">
    <property type="protein sequence ID" value="PWW00988.1"/>
    <property type="molecule type" value="Genomic_DNA"/>
</dbReference>
<keyword evidence="4" id="KW-1133">Transmembrane helix</keyword>
<dbReference type="PROSITE" id="PS01124">
    <property type="entry name" value="HTH_ARAC_FAMILY_2"/>
    <property type="match status" value="1"/>
</dbReference>
<keyword evidence="7" id="KW-1185">Reference proteome</keyword>
<evidence type="ECO:0000256" key="4">
    <source>
        <dbReference type="SAM" id="Phobius"/>
    </source>
</evidence>
<evidence type="ECO:0000256" key="1">
    <source>
        <dbReference type="ARBA" id="ARBA00023015"/>
    </source>
</evidence>
<dbReference type="GO" id="GO:0003700">
    <property type="term" value="F:DNA-binding transcription factor activity"/>
    <property type="evidence" value="ECO:0007669"/>
    <property type="project" value="InterPro"/>
</dbReference>
<evidence type="ECO:0000313" key="7">
    <source>
        <dbReference type="Proteomes" id="UP000246635"/>
    </source>
</evidence>
<dbReference type="RefSeq" id="WP_110044861.1">
    <property type="nucleotide sequence ID" value="NZ_CP054613.1"/>
</dbReference>
<dbReference type="OrthoDB" id="1975037at2"/>
<dbReference type="InterPro" id="IPR018060">
    <property type="entry name" value="HTH_AraC"/>
</dbReference>